<organism evidence="2 3">
    <name type="scientific">Microbaculum marinisediminis</name>
    <dbReference type="NCBI Taxonomy" id="2931392"/>
    <lineage>
        <taxon>Bacteria</taxon>
        <taxon>Pseudomonadati</taxon>
        <taxon>Pseudomonadota</taxon>
        <taxon>Alphaproteobacteria</taxon>
        <taxon>Hyphomicrobiales</taxon>
        <taxon>Tepidamorphaceae</taxon>
        <taxon>Microbaculum</taxon>
    </lineage>
</organism>
<dbReference type="AlphaFoldDB" id="A0AAW5QZC0"/>
<sequence length="149" mass="16633">MKRQIIRNSTTTAFVLLATLAMSATAEARDTRSRVECTATGQTDISMRARYEVRTGGRNREKFTTEFEAGPTAGFRAGNRLKVKVKRATVGRMRLERLVDGDLVADLNFDTRRQADARPFPSNWPEGVGRGTKIRILRGRTRVLGCTLS</sequence>
<proteinExistence type="predicted"/>
<comment type="caution">
    <text evidence="2">The sequence shown here is derived from an EMBL/GenBank/DDBJ whole genome shotgun (WGS) entry which is preliminary data.</text>
</comment>
<feature type="chain" id="PRO_5043588331" evidence="1">
    <location>
        <begin position="29"/>
        <end position="149"/>
    </location>
</feature>
<keyword evidence="3" id="KW-1185">Reference proteome</keyword>
<feature type="signal peptide" evidence="1">
    <location>
        <begin position="1"/>
        <end position="28"/>
    </location>
</feature>
<reference evidence="2 3" key="1">
    <citation type="submission" date="2022-04" db="EMBL/GenBank/DDBJ databases">
        <authorList>
            <person name="Ye Y.-Q."/>
            <person name="Du Z.-J."/>
        </authorList>
    </citation>
    <scope>NUCLEOTIDE SEQUENCE [LARGE SCALE GENOMIC DNA]</scope>
    <source>
        <strain evidence="2 3">A6E488</strain>
    </source>
</reference>
<dbReference type="EMBL" id="JALIDZ010000004">
    <property type="protein sequence ID" value="MCT8972370.1"/>
    <property type="molecule type" value="Genomic_DNA"/>
</dbReference>
<accession>A0AAW5QZC0</accession>
<evidence type="ECO:0000256" key="1">
    <source>
        <dbReference type="SAM" id="SignalP"/>
    </source>
</evidence>
<keyword evidence="1" id="KW-0732">Signal</keyword>
<name>A0AAW5QZC0_9HYPH</name>
<protein>
    <submittedName>
        <fullName evidence="2">Uncharacterized protein</fullName>
    </submittedName>
</protein>
<dbReference type="Proteomes" id="UP001320898">
    <property type="component" value="Unassembled WGS sequence"/>
</dbReference>
<dbReference type="RefSeq" id="WP_261615932.1">
    <property type="nucleotide sequence ID" value="NZ_JALIDZ010000004.1"/>
</dbReference>
<evidence type="ECO:0000313" key="2">
    <source>
        <dbReference type="EMBL" id="MCT8972370.1"/>
    </source>
</evidence>
<gene>
    <name evidence="2" type="ORF">MUB46_10930</name>
</gene>
<evidence type="ECO:0000313" key="3">
    <source>
        <dbReference type="Proteomes" id="UP001320898"/>
    </source>
</evidence>